<reference evidence="3" key="1">
    <citation type="submission" date="2021-01" db="EMBL/GenBank/DDBJ databases">
        <authorList>
            <person name="Corre E."/>
            <person name="Pelletier E."/>
            <person name="Niang G."/>
            <person name="Scheremetjew M."/>
            <person name="Finn R."/>
            <person name="Kale V."/>
            <person name="Holt S."/>
            <person name="Cochrane G."/>
            <person name="Meng A."/>
            <person name="Brown T."/>
            <person name="Cohen L."/>
        </authorList>
    </citation>
    <scope>NUCLEOTIDE SEQUENCE</scope>
    <source>
        <strain evidence="3">CCAP 955/1</strain>
    </source>
</reference>
<accession>A0A7S3HPR5</accession>
<evidence type="ECO:0000313" key="3">
    <source>
        <dbReference type="EMBL" id="CAE0300832.1"/>
    </source>
</evidence>
<name>A0A7S3HPR5_9STRA</name>
<organism evidence="3">
    <name type="scientific">Spumella elongata</name>
    <dbReference type="NCBI Taxonomy" id="89044"/>
    <lineage>
        <taxon>Eukaryota</taxon>
        <taxon>Sar</taxon>
        <taxon>Stramenopiles</taxon>
        <taxon>Ochrophyta</taxon>
        <taxon>Chrysophyceae</taxon>
        <taxon>Chromulinales</taxon>
        <taxon>Chromulinaceae</taxon>
        <taxon>Spumella</taxon>
    </lineage>
</organism>
<gene>
    <name evidence="3" type="ORF">SELO1098_LOCUS29688</name>
</gene>
<dbReference type="Pfam" id="PF25534">
    <property type="entry name" value="DUF7918"/>
    <property type="match status" value="1"/>
</dbReference>
<protein>
    <recommendedName>
        <fullName evidence="2">DUF7918 domain-containing protein</fullName>
    </recommendedName>
</protein>
<dbReference type="AlphaFoldDB" id="A0A7S3HPR5"/>
<evidence type="ECO:0000259" key="2">
    <source>
        <dbReference type="Pfam" id="PF25534"/>
    </source>
</evidence>
<proteinExistence type="predicted"/>
<dbReference type="InterPro" id="IPR057678">
    <property type="entry name" value="DUF7918"/>
</dbReference>
<evidence type="ECO:0000256" key="1">
    <source>
        <dbReference type="SAM" id="MobiDB-lite"/>
    </source>
</evidence>
<feature type="compositionally biased region" description="Polar residues" evidence="1">
    <location>
        <begin position="275"/>
        <end position="292"/>
    </location>
</feature>
<feature type="region of interest" description="Disordered" evidence="1">
    <location>
        <begin position="257"/>
        <end position="292"/>
    </location>
</feature>
<sequence>MRQGPYELQIIGSNDVAYAEEEFDGKKYIRAREGEEYKVKVRIHGDALRHFPSSRAKVCLRLDGIELSYGKRLELNRKRKTLFRGFRKDEDTLRSFVFTSPFADAPSANNHSSTRMGVIEVTIFEAEETGEVELNSDLFDKGPQQSSVQEDKKFWQQASLGTVRGSEFRRQLNTSPKYKWRKLRRDSVATLVLHYHTPEMIDFLKNMHLQKEASSAPHMPTGPPVHIDLSTLKDEVPDVPAPAPVIDLMHDAPVRVKREHTGGGAGEGSAKKRSNISSASNGQKSTQIVDLT</sequence>
<dbReference type="EMBL" id="HBIC01057911">
    <property type="protein sequence ID" value="CAE0300832.1"/>
    <property type="molecule type" value="Transcribed_RNA"/>
</dbReference>
<feature type="domain" description="DUF7918" evidence="2">
    <location>
        <begin position="26"/>
        <end position="150"/>
    </location>
</feature>